<feature type="compositionally biased region" description="Basic and acidic residues" evidence="1">
    <location>
        <begin position="118"/>
        <end position="128"/>
    </location>
</feature>
<dbReference type="AlphaFoldDB" id="L8HVV5"/>
<dbReference type="EMBL" id="JH883080">
    <property type="protein sequence ID" value="ELR47454.1"/>
    <property type="molecule type" value="Genomic_DNA"/>
</dbReference>
<evidence type="ECO:0000313" key="2">
    <source>
        <dbReference type="EMBL" id="ELR47454.1"/>
    </source>
</evidence>
<reference evidence="2 3" key="1">
    <citation type="journal article" date="2012" name="Nat. Genet.">
        <title>The yak genome and adaptation to life at high altitude.</title>
        <authorList>
            <person name="Qiu Q."/>
            <person name="Zhang G."/>
            <person name="Ma T."/>
            <person name="Qian W."/>
            <person name="Wang J."/>
            <person name="Ye Z."/>
            <person name="Cao C."/>
            <person name="Hu Q."/>
            <person name="Kim J."/>
            <person name="Larkin D.M."/>
            <person name="Auvil L."/>
            <person name="Capitanu B."/>
            <person name="Ma J."/>
            <person name="Lewin H.A."/>
            <person name="Qian X."/>
            <person name="Lang Y."/>
            <person name="Zhou R."/>
            <person name="Wang L."/>
            <person name="Wang K."/>
            <person name="Xia J."/>
            <person name="Liao S."/>
            <person name="Pan S."/>
            <person name="Lu X."/>
            <person name="Hou H."/>
            <person name="Wang Y."/>
            <person name="Zang X."/>
            <person name="Yin Y."/>
            <person name="Ma H."/>
            <person name="Zhang J."/>
            <person name="Wang Z."/>
            <person name="Zhang Y."/>
            <person name="Zhang D."/>
            <person name="Yonezawa T."/>
            <person name="Hasegawa M."/>
            <person name="Zhong Y."/>
            <person name="Liu W."/>
            <person name="Zhang Y."/>
            <person name="Huang Z."/>
            <person name="Zhang S."/>
            <person name="Long R."/>
            <person name="Yang H."/>
            <person name="Wang J."/>
            <person name="Lenstra J.A."/>
            <person name="Cooper D.N."/>
            <person name="Wu Y."/>
            <person name="Wang J."/>
            <person name="Shi P."/>
            <person name="Wang J."/>
            <person name="Liu J."/>
        </authorList>
    </citation>
    <scope>NUCLEOTIDE SEQUENCE [LARGE SCALE GENOMIC DNA]</scope>
    <source>
        <strain evidence="3">yakQH1</strain>
    </source>
</reference>
<name>L8HVV5_9CETA</name>
<sequence length="209" mass="21969">PRPPPGGGPSSPQVAESPAHDPSEDEDPTPDPKFAVVFPRSSEEGSGDPPAGEGRDWSCAGASADSAGRRASVEGVAEYPRGSLGPNPHEEPPVDESGSSSEAEPETLGAAAPVHWAEGSDPHKDPRLGTEALLPRLTLETRRLPEGSPGARGSLRDRWEPEDEVEEALERDLELSLVPGPEEPPFPSGADGWTVGEGLEDTEDLARLR</sequence>
<accession>L8HVV5</accession>
<protein>
    <submittedName>
        <fullName evidence="2">Uncharacterized protein</fullName>
    </submittedName>
</protein>
<evidence type="ECO:0000256" key="1">
    <source>
        <dbReference type="SAM" id="MobiDB-lite"/>
    </source>
</evidence>
<proteinExistence type="predicted"/>
<feature type="region of interest" description="Disordered" evidence="1">
    <location>
        <begin position="1"/>
        <end position="209"/>
    </location>
</feature>
<evidence type="ECO:0000313" key="3">
    <source>
        <dbReference type="Proteomes" id="UP000011080"/>
    </source>
</evidence>
<gene>
    <name evidence="2" type="ORF">M91_03328</name>
</gene>
<dbReference type="Proteomes" id="UP000011080">
    <property type="component" value="Unassembled WGS sequence"/>
</dbReference>
<organism evidence="2 3">
    <name type="scientific">Bos mutus</name>
    <name type="common">wild yak</name>
    <dbReference type="NCBI Taxonomy" id="72004"/>
    <lineage>
        <taxon>Eukaryota</taxon>
        <taxon>Metazoa</taxon>
        <taxon>Chordata</taxon>
        <taxon>Craniata</taxon>
        <taxon>Vertebrata</taxon>
        <taxon>Euteleostomi</taxon>
        <taxon>Mammalia</taxon>
        <taxon>Eutheria</taxon>
        <taxon>Laurasiatheria</taxon>
        <taxon>Artiodactyla</taxon>
        <taxon>Ruminantia</taxon>
        <taxon>Pecora</taxon>
        <taxon>Bovidae</taxon>
        <taxon>Bovinae</taxon>
        <taxon>Bos</taxon>
    </lineage>
</organism>
<feature type="non-terminal residue" evidence="2">
    <location>
        <position position="1"/>
    </location>
</feature>